<evidence type="ECO:0000256" key="1">
    <source>
        <dbReference type="ARBA" id="ARBA00022801"/>
    </source>
</evidence>
<dbReference type="PANTHER" id="PTHR11839:SF31">
    <property type="entry name" value="ADP-RIBOSE PYROPHOSPHATASE"/>
    <property type="match status" value="1"/>
</dbReference>
<dbReference type="Pfam" id="PF00293">
    <property type="entry name" value="NUDIX"/>
    <property type="match status" value="1"/>
</dbReference>
<dbReference type="Proteomes" id="UP000076947">
    <property type="component" value="Unassembled WGS sequence"/>
</dbReference>
<dbReference type="SUPFAM" id="SSF55811">
    <property type="entry name" value="Nudix"/>
    <property type="match status" value="1"/>
</dbReference>
<dbReference type="PANTHER" id="PTHR11839">
    <property type="entry name" value="UDP/ADP-SUGAR PYROPHOSPHATASE"/>
    <property type="match status" value="1"/>
</dbReference>
<evidence type="ECO:0000313" key="3">
    <source>
        <dbReference type="EMBL" id="OAH27190.1"/>
    </source>
</evidence>
<dbReference type="EMBL" id="LSTQ01000022">
    <property type="protein sequence ID" value="OAH27190.1"/>
    <property type="molecule type" value="Genomic_DNA"/>
</dbReference>
<dbReference type="AlphaFoldDB" id="A0A177IED1"/>
<dbReference type="GO" id="GO:0019693">
    <property type="term" value="P:ribose phosphate metabolic process"/>
    <property type="evidence" value="ECO:0007669"/>
    <property type="project" value="TreeGrafter"/>
</dbReference>
<keyword evidence="1" id="KW-0378">Hydrolase</keyword>
<dbReference type="RefSeq" id="WP_066839714.1">
    <property type="nucleotide sequence ID" value="NZ_CAJUDP010000066.1"/>
</dbReference>
<protein>
    <submittedName>
        <fullName evidence="3">ADP-ribose pyrophosphatase</fullName>
    </submittedName>
</protein>
<gene>
    <name evidence="3" type="ORF">AYJ05_04775</name>
</gene>
<proteinExistence type="predicted"/>
<evidence type="ECO:0000313" key="4">
    <source>
        <dbReference type="Proteomes" id="UP000076947"/>
    </source>
</evidence>
<keyword evidence="4" id="KW-1185">Reference proteome</keyword>
<dbReference type="GO" id="GO:0005829">
    <property type="term" value="C:cytosol"/>
    <property type="evidence" value="ECO:0007669"/>
    <property type="project" value="TreeGrafter"/>
</dbReference>
<sequence length="212" mass="23048">MAHDFKVLSSELLLDAPIVAVRQDKLAMPNDQVAFREVIEHMGAVAVVAVNENNEIAMVNQYRHSVKRRLWEIPAGLLDVQGESEILGAQRELVEEAGLEAAEWSVLTDLVTSPGFCEESARVFLAQGLTAVERPEAFGDEEADMDFAWVDLDEAVAKVLSGEINNSIAVAGILAAKQVLSGNGQAREVSAPFELRPTSIASRRQGPDLKKQ</sequence>
<dbReference type="InterPro" id="IPR015797">
    <property type="entry name" value="NUDIX_hydrolase-like_dom_sf"/>
</dbReference>
<dbReference type="GO" id="GO:0006753">
    <property type="term" value="P:nucleoside phosphate metabolic process"/>
    <property type="evidence" value="ECO:0007669"/>
    <property type="project" value="TreeGrafter"/>
</dbReference>
<organism evidence="3 4">
    <name type="scientific">Corynebacterium stationis</name>
    <dbReference type="NCBI Taxonomy" id="1705"/>
    <lineage>
        <taxon>Bacteria</taxon>
        <taxon>Bacillati</taxon>
        <taxon>Actinomycetota</taxon>
        <taxon>Actinomycetes</taxon>
        <taxon>Mycobacteriales</taxon>
        <taxon>Corynebacteriaceae</taxon>
        <taxon>Corynebacterium</taxon>
    </lineage>
</organism>
<dbReference type="OrthoDB" id="9806150at2"/>
<dbReference type="Gene3D" id="3.90.79.10">
    <property type="entry name" value="Nucleoside Triphosphate Pyrophosphohydrolase"/>
    <property type="match status" value="1"/>
</dbReference>
<dbReference type="STRING" id="1705.CA21670_06270"/>
<comment type="caution">
    <text evidence="3">The sequence shown here is derived from an EMBL/GenBank/DDBJ whole genome shotgun (WGS) entry which is preliminary data.</text>
</comment>
<dbReference type="PROSITE" id="PS51462">
    <property type="entry name" value="NUDIX"/>
    <property type="match status" value="1"/>
</dbReference>
<feature type="domain" description="Nudix hydrolase" evidence="2">
    <location>
        <begin position="40"/>
        <end position="172"/>
    </location>
</feature>
<dbReference type="InterPro" id="IPR000086">
    <property type="entry name" value="NUDIX_hydrolase_dom"/>
</dbReference>
<evidence type="ECO:0000259" key="2">
    <source>
        <dbReference type="PROSITE" id="PS51462"/>
    </source>
</evidence>
<name>A0A177IED1_9CORY</name>
<dbReference type="CDD" id="cd24158">
    <property type="entry name" value="NUDIX_ADPRase_Rv1700"/>
    <property type="match status" value="1"/>
</dbReference>
<reference evidence="4" key="1">
    <citation type="submission" date="2016-02" db="EMBL/GenBank/DDBJ databases">
        <authorList>
            <person name="Kaur G."/>
            <person name="Nair G.R."/>
            <person name="Mayilraj S."/>
        </authorList>
    </citation>
    <scope>NUCLEOTIDE SEQUENCE [LARGE SCALE GENOMIC DNA]</scope>
    <source>
        <strain evidence="4">GA-15</strain>
    </source>
</reference>
<dbReference type="GO" id="GO:0016787">
    <property type="term" value="F:hydrolase activity"/>
    <property type="evidence" value="ECO:0007669"/>
    <property type="project" value="UniProtKB-KW"/>
</dbReference>
<accession>A0A177IED1</accession>